<proteinExistence type="predicted"/>
<name>A0A9X9LYP7_GULGU</name>
<dbReference type="Proteomes" id="UP000269945">
    <property type="component" value="Unassembled WGS sequence"/>
</dbReference>
<dbReference type="EMBL" id="CYRY02028655">
    <property type="protein sequence ID" value="VCW99425.1"/>
    <property type="molecule type" value="Genomic_DNA"/>
</dbReference>
<feature type="region of interest" description="Disordered" evidence="1">
    <location>
        <begin position="19"/>
        <end position="45"/>
    </location>
</feature>
<keyword evidence="3" id="KW-1185">Reference proteome</keyword>
<dbReference type="AlphaFoldDB" id="A0A9X9LYP7"/>
<evidence type="ECO:0000256" key="1">
    <source>
        <dbReference type="SAM" id="MobiDB-lite"/>
    </source>
</evidence>
<comment type="caution">
    <text evidence="2">The sequence shown here is derived from an EMBL/GenBank/DDBJ whole genome shotgun (WGS) entry which is preliminary data.</text>
</comment>
<organism evidence="2 3">
    <name type="scientific">Gulo gulo</name>
    <name type="common">Wolverine</name>
    <name type="synonym">Gluton</name>
    <dbReference type="NCBI Taxonomy" id="48420"/>
    <lineage>
        <taxon>Eukaryota</taxon>
        <taxon>Metazoa</taxon>
        <taxon>Chordata</taxon>
        <taxon>Craniata</taxon>
        <taxon>Vertebrata</taxon>
        <taxon>Euteleostomi</taxon>
        <taxon>Mammalia</taxon>
        <taxon>Eutheria</taxon>
        <taxon>Laurasiatheria</taxon>
        <taxon>Carnivora</taxon>
        <taxon>Caniformia</taxon>
        <taxon>Musteloidea</taxon>
        <taxon>Mustelidae</taxon>
        <taxon>Guloninae</taxon>
        <taxon>Gulo</taxon>
    </lineage>
</organism>
<sequence length="45" mass="5065">MFLLSTSLLLGHCRRQPWPLRQNMPGSGEGSCCSPQHRKNSPEQV</sequence>
<protein>
    <submittedName>
        <fullName evidence="2">Uncharacterized protein</fullName>
    </submittedName>
</protein>
<evidence type="ECO:0000313" key="2">
    <source>
        <dbReference type="EMBL" id="VCW99425.1"/>
    </source>
</evidence>
<evidence type="ECO:0000313" key="3">
    <source>
        <dbReference type="Proteomes" id="UP000269945"/>
    </source>
</evidence>
<accession>A0A9X9LYP7</accession>
<reference evidence="2 3" key="1">
    <citation type="submission" date="2018-10" db="EMBL/GenBank/DDBJ databases">
        <authorList>
            <person name="Ekblom R."/>
            <person name="Jareborg N."/>
        </authorList>
    </citation>
    <scope>NUCLEOTIDE SEQUENCE [LARGE SCALE GENOMIC DNA]</scope>
    <source>
        <tissue evidence="2">Muscle</tissue>
    </source>
</reference>
<gene>
    <name evidence="2" type="ORF">BN2614_LOCUS1</name>
</gene>
<feature type="non-terminal residue" evidence="2">
    <location>
        <position position="45"/>
    </location>
</feature>